<protein>
    <submittedName>
        <fullName evidence="3">Uncharacterized protein</fullName>
    </submittedName>
</protein>
<gene>
    <name evidence="3" type="ORF">GOACH_14_00040</name>
</gene>
<dbReference type="AlphaFoldDB" id="L7KLL6"/>
<feature type="compositionally biased region" description="Polar residues" evidence="1">
    <location>
        <begin position="130"/>
        <end position="145"/>
    </location>
</feature>
<evidence type="ECO:0000313" key="4">
    <source>
        <dbReference type="Proteomes" id="UP000010988"/>
    </source>
</evidence>
<feature type="compositionally biased region" description="Low complexity" evidence="1">
    <location>
        <begin position="93"/>
        <end position="113"/>
    </location>
</feature>
<organism evidence="3 4">
    <name type="scientific">Gordonia aichiensis NBRC 108223</name>
    <dbReference type="NCBI Taxonomy" id="1220583"/>
    <lineage>
        <taxon>Bacteria</taxon>
        <taxon>Bacillati</taxon>
        <taxon>Actinomycetota</taxon>
        <taxon>Actinomycetes</taxon>
        <taxon>Mycobacteriales</taxon>
        <taxon>Gordoniaceae</taxon>
        <taxon>Gordonia</taxon>
    </lineage>
</organism>
<evidence type="ECO:0000256" key="1">
    <source>
        <dbReference type="SAM" id="MobiDB-lite"/>
    </source>
</evidence>
<sequence>MTLETIKRRRRYILGVYDRPILRDWLFWTQAACTVLFSIILLFPTAENAANDPSTPVWVDSLVGGPVMGFIFFYPVGVVRRLFRAFRERNRTTSSPISVTPTSPQTPSSTIQPAQHWDYPVAHPEKPMTTAPSSFIPTDLSQSAQPVDDRWLNESAPGWSSPNLPSIGAVPSNPPAPASTPPIQSYPTPQNPTHLTSPAQSDTVFDSARIRLPYPIARSVRAYQMSSEPLQQYGYLLDIGESVTICVGAVAAAWMRDHCSDHPEFKRFLQGMDRGLSHGSWHPLITAAASAMAEHSSALDNYVPGVTSSKKMPALVDILREVVEERNRWAHGSRPTTKGEAMARTDTLKPVLDRALKKASFLGVHRWILVRHIEFDRRYRKFEASVGVAMGDHPDFEISSISTNTPLALDNIYSQSQVGFIDLAPFIVYRYCSHCHSPEMFFTDRLKDNGAVLKSFARGHEEFDEAIFAEFAALRSA</sequence>
<keyword evidence="2" id="KW-1133">Transmembrane helix</keyword>
<dbReference type="Proteomes" id="UP000010988">
    <property type="component" value="Unassembled WGS sequence"/>
</dbReference>
<keyword evidence="2" id="KW-0812">Transmembrane</keyword>
<dbReference type="STRING" id="1220583.GOACH_14_00040"/>
<keyword evidence="4" id="KW-1185">Reference proteome</keyword>
<reference evidence="3 4" key="1">
    <citation type="submission" date="2012-12" db="EMBL/GenBank/DDBJ databases">
        <title>Whole genome shotgun sequence of Gordonia aichiensis NBRC 108223.</title>
        <authorList>
            <person name="Isaki-Nakamura S."/>
            <person name="Hosoyama A."/>
            <person name="Tsuchikane K."/>
            <person name="Ando Y."/>
            <person name="Baba S."/>
            <person name="Ohji S."/>
            <person name="Hamada M."/>
            <person name="Tamura T."/>
            <person name="Yamazoe A."/>
            <person name="Yamazaki S."/>
            <person name="Fujita N."/>
        </authorList>
    </citation>
    <scope>NUCLEOTIDE SEQUENCE [LARGE SCALE GENOMIC DNA]</scope>
    <source>
        <strain evidence="3 4">NBRC 108223</strain>
    </source>
</reference>
<feature type="transmembrane region" description="Helical" evidence="2">
    <location>
        <begin position="21"/>
        <end position="43"/>
    </location>
</feature>
<feature type="compositionally biased region" description="Polar residues" evidence="1">
    <location>
        <begin position="183"/>
        <end position="200"/>
    </location>
</feature>
<dbReference type="eggNOG" id="ENOG50337GP">
    <property type="taxonomic scope" value="Bacteria"/>
</dbReference>
<proteinExistence type="predicted"/>
<feature type="transmembrane region" description="Helical" evidence="2">
    <location>
        <begin position="63"/>
        <end position="83"/>
    </location>
</feature>
<comment type="caution">
    <text evidence="3">The sequence shown here is derived from an EMBL/GenBank/DDBJ whole genome shotgun (WGS) entry which is preliminary data.</text>
</comment>
<accession>L7KLL6</accession>
<evidence type="ECO:0000313" key="3">
    <source>
        <dbReference type="EMBL" id="GAC49489.1"/>
    </source>
</evidence>
<evidence type="ECO:0000256" key="2">
    <source>
        <dbReference type="SAM" id="Phobius"/>
    </source>
</evidence>
<feature type="region of interest" description="Disordered" evidence="1">
    <location>
        <begin position="93"/>
        <end position="200"/>
    </location>
</feature>
<name>L7KLL6_9ACTN</name>
<dbReference type="EMBL" id="BANR01000014">
    <property type="protein sequence ID" value="GAC49489.1"/>
    <property type="molecule type" value="Genomic_DNA"/>
</dbReference>
<keyword evidence="2" id="KW-0472">Membrane</keyword>